<evidence type="ECO:0000313" key="2">
    <source>
        <dbReference type="Proteomes" id="UP001378188"/>
    </source>
</evidence>
<evidence type="ECO:0000313" key="1">
    <source>
        <dbReference type="EMBL" id="MEJ8574478.1"/>
    </source>
</evidence>
<accession>A0AAW9RVZ7</accession>
<dbReference type="RefSeq" id="WP_340332180.1">
    <property type="nucleotide sequence ID" value="NZ_JAZHOF010000012.1"/>
</dbReference>
<dbReference type="AlphaFoldDB" id="A0AAW9RVZ7"/>
<keyword evidence="2" id="KW-1185">Reference proteome</keyword>
<dbReference type="InterPro" id="IPR034756">
    <property type="entry name" value="T2SSM_b"/>
</dbReference>
<gene>
    <name evidence="1" type="primary">gspM</name>
    <name evidence="1" type="ORF">V3328_23570</name>
</gene>
<sequence length="187" mass="20112">MSASFDSRRFAAVAVLAVLLLAGIIWIVWATLAIGAIEERTEQQRAQLETLSERTRELFASGGADGPETKISVYFAGDTPAIAAAAVQRTVDEIVDDAGGRVVESQILPVEQGADPAHRIDLRASFEADIDAFQAALYNIETHLPMMMIRSMSARSFTGRGAGNAEDENPTLQISLVVSGFWAADEE</sequence>
<organism evidence="1 2">
    <name type="scientific">Microbaculum marinum</name>
    <dbReference type="NCBI Taxonomy" id="1764581"/>
    <lineage>
        <taxon>Bacteria</taxon>
        <taxon>Pseudomonadati</taxon>
        <taxon>Pseudomonadota</taxon>
        <taxon>Alphaproteobacteria</taxon>
        <taxon>Hyphomicrobiales</taxon>
        <taxon>Tepidamorphaceae</taxon>
        <taxon>Microbaculum</taxon>
    </lineage>
</organism>
<reference evidence="1 2" key="1">
    <citation type="submission" date="2024-02" db="EMBL/GenBank/DDBJ databases">
        <title>Genome analysis and characterization of Microbaculum marinisediminis sp. nov., isolated from marine sediment.</title>
        <authorList>
            <person name="Du Z.-J."/>
            <person name="Ye Y.-Q."/>
            <person name="Zhang Z.-R."/>
            <person name="Yuan S.-M."/>
            <person name="Zhang X.-Y."/>
        </authorList>
    </citation>
    <scope>NUCLEOTIDE SEQUENCE [LARGE SCALE GENOMIC DNA]</scope>
    <source>
        <strain evidence="1 2">SDUM1044001</strain>
    </source>
</reference>
<protein>
    <submittedName>
        <fullName evidence="1">Type II secretion system protein GspM</fullName>
    </submittedName>
</protein>
<name>A0AAW9RVZ7_9HYPH</name>
<dbReference type="Pfam" id="PF10741">
    <property type="entry name" value="T2SSM_b"/>
    <property type="match status" value="1"/>
</dbReference>
<proteinExistence type="predicted"/>
<dbReference type="EMBL" id="JAZHOF010000012">
    <property type="protein sequence ID" value="MEJ8574478.1"/>
    <property type="molecule type" value="Genomic_DNA"/>
</dbReference>
<dbReference type="NCBIfam" id="NF040576">
    <property type="entry name" value="T2SS_GspM_XpsM"/>
    <property type="match status" value="1"/>
</dbReference>
<comment type="caution">
    <text evidence="1">The sequence shown here is derived from an EMBL/GenBank/DDBJ whole genome shotgun (WGS) entry which is preliminary data.</text>
</comment>
<dbReference type="Proteomes" id="UP001378188">
    <property type="component" value="Unassembled WGS sequence"/>
</dbReference>